<evidence type="ECO:0000256" key="4">
    <source>
        <dbReference type="ARBA" id="ARBA00022729"/>
    </source>
</evidence>
<keyword evidence="4" id="KW-0732">Signal</keyword>
<name>A0A840CV59_9BACT</name>
<reference evidence="8 9" key="1">
    <citation type="submission" date="2020-08" db="EMBL/GenBank/DDBJ databases">
        <title>Genomic Encyclopedia of Type Strains, Phase IV (KMG-IV): sequencing the most valuable type-strain genomes for metagenomic binning, comparative biology and taxonomic classification.</title>
        <authorList>
            <person name="Goeker M."/>
        </authorList>
    </citation>
    <scope>NUCLEOTIDE SEQUENCE [LARGE SCALE GENOMIC DNA]</scope>
    <source>
        <strain evidence="8 9">DSM 104969</strain>
    </source>
</reference>
<dbReference type="SUPFAM" id="SSF51445">
    <property type="entry name" value="(Trans)glycosidases"/>
    <property type="match status" value="1"/>
</dbReference>
<dbReference type="PIRSF" id="PIRSF001092">
    <property type="entry name" value="Alpha-L-fucosidase"/>
    <property type="match status" value="1"/>
</dbReference>
<dbReference type="GO" id="GO:0004560">
    <property type="term" value="F:alpha-L-fucosidase activity"/>
    <property type="evidence" value="ECO:0007669"/>
    <property type="project" value="UniProtKB-EC"/>
</dbReference>
<dbReference type="InterPro" id="IPR000933">
    <property type="entry name" value="Glyco_hydro_29"/>
</dbReference>
<accession>A0A840CV59</accession>
<evidence type="ECO:0000256" key="3">
    <source>
        <dbReference type="ARBA" id="ARBA00012662"/>
    </source>
</evidence>
<dbReference type="EMBL" id="JACIEP010000007">
    <property type="protein sequence ID" value="MBB4036362.1"/>
    <property type="molecule type" value="Genomic_DNA"/>
</dbReference>
<dbReference type="GO" id="GO:0006004">
    <property type="term" value="P:fucose metabolic process"/>
    <property type="evidence" value="ECO:0007669"/>
    <property type="project" value="InterPro"/>
</dbReference>
<dbReference type="InterPro" id="IPR057739">
    <property type="entry name" value="Glyco_hydro_29_N"/>
</dbReference>
<comment type="similarity">
    <text evidence="2">Belongs to the glycosyl hydrolase 29 family.</text>
</comment>
<dbReference type="InterPro" id="IPR017853">
    <property type="entry name" value="GH"/>
</dbReference>
<keyword evidence="5 8" id="KW-0378">Hydrolase</keyword>
<evidence type="ECO:0000313" key="8">
    <source>
        <dbReference type="EMBL" id="MBB4036362.1"/>
    </source>
</evidence>
<dbReference type="Proteomes" id="UP000555103">
    <property type="component" value="Unassembled WGS sequence"/>
</dbReference>
<dbReference type="PRINTS" id="PR00741">
    <property type="entry name" value="GLHYDRLASE29"/>
</dbReference>
<dbReference type="PANTHER" id="PTHR10030">
    <property type="entry name" value="ALPHA-L-FUCOSIDASE"/>
    <property type="match status" value="1"/>
</dbReference>
<dbReference type="PANTHER" id="PTHR10030:SF37">
    <property type="entry name" value="ALPHA-L-FUCOSIDASE-RELATED"/>
    <property type="match status" value="1"/>
</dbReference>
<dbReference type="Pfam" id="PF01120">
    <property type="entry name" value="Alpha_L_fucos"/>
    <property type="match status" value="1"/>
</dbReference>
<evidence type="ECO:0000256" key="2">
    <source>
        <dbReference type="ARBA" id="ARBA00007951"/>
    </source>
</evidence>
<comment type="function">
    <text evidence="1">Alpha-L-fucosidase is responsible for hydrolyzing the alpha-1,6-linked fucose joined to the reducing-end N-acetylglucosamine of the carbohydrate moieties of glycoproteins.</text>
</comment>
<protein>
    <recommendedName>
        <fullName evidence="3">alpha-L-fucosidase</fullName>
        <ecNumber evidence="3">3.2.1.51</ecNumber>
    </recommendedName>
</protein>
<dbReference type="RefSeq" id="WP_183307263.1">
    <property type="nucleotide sequence ID" value="NZ_JACIEP010000007.1"/>
</dbReference>
<proteinExistence type="inferred from homology"/>
<evidence type="ECO:0000256" key="1">
    <source>
        <dbReference type="ARBA" id="ARBA00004071"/>
    </source>
</evidence>
<sequence length="455" mass="52464">MKRISVVAFLLLFIIGFKAQEKGTKLSIDQQHVEWFKDAKFGIFVHWGLYSILGGEYDGTILTPSVDKKKFTHGQTWYAEWIQMRLDIPNSEYHSLAKSFNPTGFDADAWIREVKNAGARYFVITSKHHDGFALWNSKVSSFNIMNTPFKRDVLAELVTACKKYGIKYGFYYSHWQDWEHPQGALPEWKTQRTSEEFEIYWKRKCLPQVKELLDNYDPDLLWFDTWGTEDAHITPQRRDELIALVRANSSKCLINGRIAFSNPGDNIDFMEMLDNAYPSDIQSKPWQTPATMVHSWGWHAHDYNWKTSYRMIEYLINNASKGGNYLLNIGPKPDGTFPVPAIRRLREIGAWVYANNEGVYGTSPVNMKVDKGIYLTQKNVTGKNYLYISIANDQEKISLPIKISEITECRILESGMPISYEVSNISETATSFLIPKSLFEDTAPKVIRLTLKKNL</sequence>
<dbReference type="SMART" id="SM00812">
    <property type="entry name" value="Alpha_L_fucos"/>
    <property type="match status" value="1"/>
</dbReference>
<dbReference type="GO" id="GO:0016139">
    <property type="term" value="P:glycoside catabolic process"/>
    <property type="evidence" value="ECO:0007669"/>
    <property type="project" value="TreeGrafter"/>
</dbReference>
<keyword evidence="9" id="KW-1185">Reference proteome</keyword>
<comment type="caution">
    <text evidence="8">The sequence shown here is derived from an EMBL/GenBank/DDBJ whole genome shotgun (WGS) entry which is preliminary data.</text>
</comment>
<evidence type="ECO:0000256" key="6">
    <source>
        <dbReference type="ARBA" id="ARBA00023295"/>
    </source>
</evidence>
<dbReference type="AlphaFoldDB" id="A0A840CV59"/>
<evidence type="ECO:0000313" key="9">
    <source>
        <dbReference type="Proteomes" id="UP000555103"/>
    </source>
</evidence>
<organism evidence="8 9">
    <name type="scientific">Dysgonomonas hofstadii</name>
    <dbReference type="NCBI Taxonomy" id="637886"/>
    <lineage>
        <taxon>Bacteria</taxon>
        <taxon>Pseudomonadati</taxon>
        <taxon>Bacteroidota</taxon>
        <taxon>Bacteroidia</taxon>
        <taxon>Bacteroidales</taxon>
        <taxon>Dysgonomonadaceae</taxon>
        <taxon>Dysgonomonas</taxon>
    </lineage>
</organism>
<feature type="domain" description="Glycoside hydrolase family 29 N-terminal" evidence="7">
    <location>
        <begin position="27"/>
        <end position="357"/>
    </location>
</feature>
<evidence type="ECO:0000259" key="7">
    <source>
        <dbReference type="Pfam" id="PF01120"/>
    </source>
</evidence>
<dbReference type="Gene3D" id="3.20.20.80">
    <property type="entry name" value="Glycosidases"/>
    <property type="match status" value="1"/>
</dbReference>
<dbReference type="EC" id="3.2.1.51" evidence="3"/>
<keyword evidence="6 8" id="KW-0326">Glycosidase</keyword>
<dbReference type="InterPro" id="IPR016286">
    <property type="entry name" value="FUC_metazoa-typ"/>
</dbReference>
<evidence type="ECO:0000256" key="5">
    <source>
        <dbReference type="ARBA" id="ARBA00022801"/>
    </source>
</evidence>
<dbReference type="GO" id="GO:0005764">
    <property type="term" value="C:lysosome"/>
    <property type="evidence" value="ECO:0007669"/>
    <property type="project" value="TreeGrafter"/>
</dbReference>
<gene>
    <name evidence="8" type="ORF">GGR21_002264</name>
</gene>